<comment type="caution">
    <text evidence="1">The sequence shown here is derived from an EMBL/GenBank/DDBJ whole genome shotgun (WGS) entry which is preliminary data.</text>
</comment>
<name>A0ACB9QIA5_9MYRT</name>
<dbReference type="EMBL" id="CM042885">
    <property type="protein sequence ID" value="KAI4366066.1"/>
    <property type="molecule type" value="Genomic_DNA"/>
</dbReference>
<dbReference type="Proteomes" id="UP001057402">
    <property type="component" value="Chromosome 6"/>
</dbReference>
<keyword evidence="2" id="KW-1185">Reference proteome</keyword>
<sequence>MSTCRRHPRDFSDNGFVFQSADEDDDCSRLEFEFGSIVLDFPFGKSSRIPPADRLFLDGKSLPVFPCQKTRTGVMVSGISRTPSRASSVSSRDFSGMSSRSNSTNSRSSSNCGGRTSSTDGSERSVSASLIRHHKKAMPNTMFDCYVAREKSRGSSCNAMEASYLYGSQRWQFITPVPSLSREASLRRMKQTERAPQQDVKKARERTKEKGTFRRFLNYFLMSCMQCHAMEPSRKVNYGN</sequence>
<protein>
    <submittedName>
        <fullName evidence="1">Uncharacterized protein</fullName>
    </submittedName>
</protein>
<reference evidence="2" key="1">
    <citation type="journal article" date="2023" name="Front. Plant Sci.">
        <title>Chromosomal-level genome assembly of Melastoma candidum provides insights into trichome evolution.</title>
        <authorList>
            <person name="Zhong Y."/>
            <person name="Wu W."/>
            <person name="Sun C."/>
            <person name="Zou P."/>
            <person name="Liu Y."/>
            <person name="Dai S."/>
            <person name="Zhou R."/>
        </authorList>
    </citation>
    <scope>NUCLEOTIDE SEQUENCE [LARGE SCALE GENOMIC DNA]</scope>
</reference>
<evidence type="ECO:0000313" key="1">
    <source>
        <dbReference type="EMBL" id="KAI4366066.1"/>
    </source>
</evidence>
<accession>A0ACB9QIA5</accession>
<evidence type="ECO:0000313" key="2">
    <source>
        <dbReference type="Proteomes" id="UP001057402"/>
    </source>
</evidence>
<organism evidence="1 2">
    <name type="scientific">Melastoma candidum</name>
    <dbReference type="NCBI Taxonomy" id="119954"/>
    <lineage>
        <taxon>Eukaryota</taxon>
        <taxon>Viridiplantae</taxon>
        <taxon>Streptophyta</taxon>
        <taxon>Embryophyta</taxon>
        <taxon>Tracheophyta</taxon>
        <taxon>Spermatophyta</taxon>
        <taxon>Magnoliopsida</taxon>
        <taxon>eudicotyledons</taxon>
        <taxon>Gunneridae</taxon>
        <taxon>Pentapetalae</taxon>
        <taxon>rosids</taxon>
        <taxon>malvids</taxon>
        <taxon>Myrtales</taxon>
        <taxon>Melastomataceae</taxon>
        <taxon>Melastomatoideae</taxon>
        <taxon>Melastomateae</taxon>
        <taxon>Melastoma</taxon>
    </lineage>
</organism>
<proteinExistence type="predicted"/>
<gene>
    <name evidence="1" type="ORF">MLD38_021990</name>
</gene>